<feature type="transmembrane region" description="Helical" evidence="6">
    <location>
        <begin position="418"/>
        <end position="435"/>
    </location>
</feature>
<dbReference type="OrthoDB" id="178667at2"/>
<organism evidence="7 8">
    <name type="scientific">Clostridium cadaveris</name>
    <dbReference type="NCBI Taxonomy" id="1529"/>
    <lineage>
        <taxon>Bacteria</taxon>
        <taxon>Bacillati</taxon>
        <taxon>Bacillota</taxon>
        <taxon>Clostridia</taxon>
        <taxon>Eubacteriales</taxon>
        <taxon>Clostridiaceae</taxon>
        <taxon>Clostridium</taxon>
    </lineage>
</organism>
<feature type="transmembrane region" description="Helical" evidence="6">
    <location>
        <begin position="332"/>
        <end position="350"/>
    </location>
</feature>
<keyword evidence="3 6" id="KW-0812">Transmembrane</keyword>
<evidence type="ECO:0000313" key="7">
    <source>
        <dbReference type="EMBL" id="SFG03513.1"/>
    </source>
</evidence>
<dbReference type="RefSeq" id="WP_074846080.1">
    <property type="nucleotide sequence ID" value="NZ_CABMJC010000014.1"/>
</dbReference>
<name>A0A1I2NIS3_9CLOT</name>
<keyword evidence="8" id="KW-1185">Reference proteome</keyword>
<keyword evidence="5 6" id="KW-0472">Membrane</keyword>
<feature type="transmembrane region" description="Helical" evidence="6">
    <location>
        <begin position="233"/>
        <end position="252"/>
    </location>
</feature>
<dbReference type="InterPro" id="IPR050367">
    <property type="entry name" value="APC_superfamily"/>
</dbReference>
<dbReference type="Pfam" id="PF13520">
    <property type="entry name" value="AA_permease_2"/>
    <property type="match status" value="1"/>
</dbReference>
<dbReference type="Proteomes" id="UP000182135">
    <property type="component" value="Unassembled WGS sequence"/>
</dbReference>
<dbReference type="STRING" id="1529.SAMN04487885_12213"/>
<dbReference type="PIRSF" id="PIRSF006060">
    <property type="entry name" value="AA_transporter"/>
    <property type="match status" value="1"/>
</dbReference>
<keyword evidence="2" id="KW-1003">Cell membrane</keyword>
<evidence type="ECO:0000256" key="2">
    <source>
        <dbReference type="ARBA" id="ARBA00022475"/>
    </source>
</evidence>
<dbReference type="GO" id="GO:0022857">
    <property type="term" value="F:transmembrane transporter activity"/>
    <property type="evidence" value="ECO:0007669"/>
    <property type="project" value="InterPro"/>
</dbReference>
<evidence type="ECO:0000256" key="4">
    <source>
        <dbReference type="ARBA" id="ARBA00022989"/>
    </source>
</evidence>
<accession>A0A1I2NIS3</accession>
<dbReference type="eggNOG" id="COG0531">
    <property type="taxonomic scope" value="Bacteria"/>
</dbReference>
<dbReference type="Gene3D" id="1.20.1740.10">
    <property type="entry name" value="Amino acid/polyamine transporter I"/>
    <property type="match status" value="1"/>
</dbReference>
<evidence type="ECO:0000313" key="8">
    <source>
        <dbReference type="Proteomes" id="UP000182135"/>
    </source>
</evidence>
<evidence type="ECO:0000256" key="5">
    <source>
        <dbReference type="ARBA" id="ARBA00023136"/>
    </source>
</evidence>
<dbReference type="EMBL" id="FOOE01000022">
    <property type="protein sequence ID" value="SFG03513.1"/>
    <property type="molecule type" value="Genomic_DNA"/>
</dbReference>
<dbReference type="PANTHER" id="PTHR42770">
    <property type="entry name" value="AMINO ACID TRANSPORTER-RELATED"/>
    <property type="match status" value="1"/>
</dbReference>
<feature type="transmembrane region" description="Helical" evidence="6">
    <location>
        <begin position="7"/>
        <end position="24"/>
    </location>
</feature>
<feature type="transmembrane region" description="Helical" evidence="6">
    <location>
        <begin position="163"/>
        <end position="181"/>
    </location>
</feature>
<comment type="subcellular location">
    <subcellularLocation>
        <location evidence="1">Cell membrane</location>
        <topology evidence="1">Multi-pass membrane protein</topology>
    </subcellularLocation>
</comment>
<feature type="transmembrane region" description="Helical" evidence="6">
    <location>
        <begin position="283"/>
        <end position="311"/>
    </location>
</feature>
<gene>
    <name evidence="7" type="ORF">SAMN04487885_12213</name>
</gene>
<evidence type="ECO:0000256" key="3">
    <source>
        <dbReference type="ARBA" id="ARBA00022692"/>
    </source>
</evidence>
<protein>
    <submittedName>
        <fullName evidence="7">Amino acid/polyamine/organocation transporter, APC superfamily</fullName>
    </submittedName>
</protein>
<dbReference type="InterPro" id="IPR002293">
    <property type="entry name" value="AA/rel_permease1"/>
</dbReference>
<proteinExistence type="predicted"/>
<dbReference type="PANTHER" id="PTHR42770:SF7">
    <property type="entry name" value="MEMBRANE PROTEIN"/>
    <property type="match status" value="1"/>
</dbReference>
<reference evidence="7 8" key="1">
    <citation type="submission" date="2016-10" db="EMBL/GenBank/DDBJ databases">
        <authorList>
            <person name="de Groot N.N."/>
        </authorList>
    </citation>
    <scope>NUCLEOTIDE SEQUENCE [LARGE SCALE GENOMIC DNA]</scope>
    <source>
        <strain evidence="7 8">NLAE-zl-G419</strain>
    </source>
</reference>
<feature type="transmembrane region" description="Helical" evidence="6">
    <location>
        <begin position="356"/>
        <end position="376"/>
    </location>
</feature>
<keyword evidence="4 6" id="KW-1133">Transmembrane helix</keyword>
<dbReference type="GO" id="GO:0005886">
    <property type="term" value="C:plasma membrane"/>
    <property type="evidence" value="ECO:0007669"/>
    <property type="project" value="UniProtKB-SubCell"/>
</dbReference>
<feature type="transmembrane region" description="Helical" evidence="6">
    <location>
        <begin position="201"/>
        <end position="221"/>
    </location>
</feature>
<dbReference type="AlphaFoldDB" id="A0A1I2NIS3"/>
<feature type="transmembrane region" description="Helical" evidence="6">
    <location>
        <begin position="129"/>
        <end position="151"/>
    </location>
</feature>
<evidence type="ECO:0000256" key="1">
    <source>
        <dbReference type="ARBA" id="ARBA00004651"/>
    </source>
</evidence>
<sequence length="438" mass="47690">MKKYLGRLDLFSIVVGAIIGWGSFMLPGTKFLKEGGVINTALGLVFGALCIVIIEKNYEVMMNSQNEEGGEFSFTYNNLGKSHGFIVGWFLTLAYFTMIPLNATAFPLVIKKLVGGVLEFGYLYNVAGYNVYLGEILVSTLVILIFAYLNIRGVKETSKVQKFIIFALISMVALVFAGMLIKGDKTAFAANYITNYKFDLGGIAKVFAITPFAFVGFDAIPQLSKEFNFSAKKASLIAIISLLIGTSIYNILNGITALAFSPNEASALEWATGSAVQGTLGKAFFFMLIIALSAAVWSGINGFMLCSSKLLGSIANYGMLPKKMGDLNKNDVFKNSILFISGISLIAPWFGREVILWIVDMSSLGAAIAYFYVSFIAYKKCTTKSGKVFSILGILISILFVLLLLLPMSPACLGKESMIALIIWCAVGLLFYLKLKTR</sequence>
<feature type="transmembrane region" description="Helical" evidence="6">
    <location>
        <begin position="36"/>
        <end position="54"/>
    </location>
</feature>
<evidence type="ECO:0000256" key="6">
    <source>
        <dbReference type="SAM" id="Phobius"/>
    </source>
</evidence>
<feature type="transmembrane region" description="Helical" evidence="6">
    <location>
        <begin position="86"/>
        <end position="109"/>
    </location>
</feature>
<feature type="transmembrane region" description="Helical" evidence="6">
    <location>
        <begin position="388"/>
        <end position="406"/>
    </location>
</feature>